<gene>
    <name evidence="1" type="ORF">HPBE_LOCUS4990</name>
</gene>
<accession>A0A183FEY0</accession>
<reference evidence="3" key="2">
    <citation type="submission" date="2019-09" db="UniProtKB">
        <authorList>
            <consortium name="WormBaseParasite"/>
        </authorList>
    </citation>
    <scope>IDENTIFICATION</scope>
</reference>
<dbReference type="OrthoDB" id="514248at2759"/>
<sequence>MFNFRSLKAGFEATKAGISRGEQRGRHTGIEEFRHCSKDVLVATDVVSKVLDFQVFVNFQDIGAVRSLAKVLPKKDFDLEIELPDGCLVPHVPQRLN</sequence>
<accession>A0A3P7YEN9</accession>
<dbReference type="GO" id="GO:0008168">
    <property type="term" value="F:methyltransferase activity"/>
    <property type="evidence" value="ECO:0007669"/>
    <property type="project" value="InterPro"/>
</dbReference>
<keyword evidence="2" id="KW-1185">Reference proteome</keyword>
<dbReference type="WBParaSite" id="HPBE_0000498901-mRNA-1">
    <property type="protein sequence ID" value="HPBE_0000498901-mRNA-1"/>
    <property type="gene ID" value="HPBE_0000498901"/>
</dbReference>
<dbReference type="InterPro" id="IPR010286">
    <property type="entry name" value="METTL16/RlmF"/>
</dbReference>
<evidence type="ECO:0000313" key="3">
    <source>
        <dbReference type="WBParaSite" id="HPBE_0000498901-mRNA-1"/>
    </source>
</evidence>
<evidence type="ECO:0000313" key="1">
    <source>
        <dbReference type="EMBL" id="VDO63053.1"/>
    </source>
</evidence>
<name>A0A183FEY0_HELPZ</name>
<reference evidence="1 2" key="1">
    <citation type="submission" date="2018-11" db="EMBL/GenBank/DDBJ databases">
        <authorList>
            <consortium name="Pathogen Informatics"/>
        </authorList>
    </citation>
    <scope>NUCLEOTIDE SEQUENCE [LARGE SCALE GENOMIC DNA]</scope>
</reference>
<organism evidence="2 3">
    <name type="scientific">Heligmosomoides polygyrus</name>
    <name type="common">Parasitic roundworm</name>
    <dbReference type="NCBI Taxonomy" id="6339"/>
    <lineage>
        <taxon>Eukaryota</taxon>
        <taxon>Metazoa</taxon>
        <taxon>Ecdysozoa</taxon>
        <taxon>Nematoda</taxon>
        <taxon>Chromadorea</taxon>
        <taxon>Rhabditida</taxon>
        <taxon>Rhabditina</taxon>
        <taxon>Rhabditomorpha</taxon>
        <taxon>Strongyloidea</taxon>
        <taxon>Heligmosomidae</taxon>
        <taxon>Heligmosomoides</taxon>
    </lineage>
</organism>
<evidence type="ECO:0000313" key="2">
    <source>
        <dbReference type="Proteomes" id="UP000050761"/>
    </source>
</evidence>
<dbReference type="Proteomes" id="UP000050761">
    <property type="component" value="Unassembled WGS sequence"/>
</dbReference>
<dbReference type="AlphaFoldDB" id="A0A183FEY0"/>
<dbReference type="Pfam" id="PF05971">
    <property type="entry name" value="Methyltransf_10"/>
    <property type="match status" value="1"/>
</dbReference>
<proteinExistence type="predicted"/>
<dbReference type="EMBL" id="UZAH01025394">
    <property type="protein sequence ID" value="VDO63053.1"/>
    <property type="molecule type" value="Genomic_DNA"/>
</dbReference>
<dbReference type="InterPro" id="IPR029063">
    <property type="entry name" value="SAM-dependent_MTases_sf"/>
</dbReference>
<dbReference type="Gene3D" id="3.40.50.150">
    <property type="entry name" value="Vaccinia Virus protein VP39"/>
    <property type="match status" value="1"/>
</dbReference>
<protein>
    <submittedName>
        <fullName evidence="3">Reverse transcriptase domain-containing protein</fullName>
    </submittedName>
</protein>